<accession>A0A2G1BPQ1</accession>
<sequence length="100" mass="9917">LTVGGRDHAGRQTRKEARARAECTATTGRDVFDVARAGHARAHVAGRVGYAQAGGHAVAQLPPHAAQGAVGRVGERRAAGRGVDGLASPPAGPATAGAHG</sequence>
<feature type="non-terminal residue" evidence="2">
    <location>
        <position position="1"/>
    </location>
</feature>
<feature type="region of interest" description="Disordered" evidence="1">
    <location>
        <begin position="69"/>
        <end position="100"/>
    </location>
</feature>
<feature type="region of interest" description="Disordered" evidence="1">
    <location>
        <begin position="1"/>
        <end position="22"/>
    </location>
</feature>
<evidence type="ECO:0000313" key="2">
    <source>
        <dbReference type="EMBL" id="PHN96020.1"/>
    </source>
</evidence>
<evidence type="ECO:0000256" key="1">
    <source>
        <dbReference type="SAM" id="MobiDB-lite"/>
    </source>
</evidence>
<comment type="caution">
    <text evidence="2">The sequence shown here is derived from an EMBL/GenBank/DDBJ whole genome shotgun (WGS) entry which is preliminary data.</text>
</comment>
<dbReference type="Proteomes" id="UP000222163">
    <property type="component" value="Unassembled WGS sequence"/>
</dbReference>
<gene>
    <name evidence="2" type="ORF">CSC81_17110</name>
</gene>
<protein>
    <submittedName>
        <fullName evidence="2">Uncharacterized protein</fullName>
    </submittedName>
</protein>
<dbReference type="AlphaFoldDB" id="A0A2G1BPQ1"/>
<reference evidence="2 3" key="1">
    <citation type="journal article" date="2016" name="Nat. Commun.">
        <title>Microbial interactions lead to rapid micro-scale successions on model marine particles.</title>
        <authorList>
            <person name="Datta M.S."/>
            <person name="Sliwerska E."/>
            <person name="Gore J."/>
            <person name="Polz M.F."/>
            <person name="Cordero O.X."/>
        </authorList>
    </citation>
    <scope>NUCLEOTIDE SEQUENCE [LARGE SCALE GENOMIC DNA]</scope>
    <source>
        <strain evidence="2 3">4G03</strain>
    </source>
</reference>
<feature type="compositionally biased region" description="Basic and acidic residues" evidence="1">
    <location>
        <begin position="1"/>
        <end position="21"/>
    </location>
</feature>
<name>A0A2G1BPQ1_9FLAO</name>
<feature type="compositionally biased region" description="Low complexity" evidence="1">
    <location>
        <begin position="85"/>
        <end position="100"/>
    </location>
</feature>
<proteinExistence type="predicted"/>
<feature type="non-terminal residue" evidence="2">
    <location>
        <position position="100"/>
    </location>
</feature>
<organism evidence="2 3">
    <name type="scientific">Tenacibaculum discolor</name>
    <dbReference type="NCBI Taxonomy" id="361581"/>
    <lineage>
        <taxon>Bacteria</taxon>
        <taxon>Pseudomonadati</taxon>
        <taxon>Bacteroidota</taxon>
        <taxon>Flavobacteriia</taxon>
        <taxon>Flavobacteriales</taxon>
        <taxon>Flavobacteriaceae</taxon>
        <taxon>Tenacibaculum</taxon>
    </lineage>
</organism>
<evidence type="ECO:0000313" key="3">
    <source>
        <dbReference type="Proteomes" id="UP000222163"/>
    </source>
</evidence>
<dbReference type="EMBL" id="PDUU01000537">
    <property type="protein sequence ID" value="PHN96020.1"/>
    <property type="molecule type" value="Genomic_DNA"/>
</dbReference>